<dbReference type="OMA" id="QMRIDYK"/>
<dbReference type="KEGG" id="tut:107361995"/>
<dbReference type="AlphaFoldDB" id="T1K8Z3"/>
<keyword evidence="1 2" id="KW-0175">Coiled coil</keyword>
<dbReference type="InterPro" id="IPR038274">
    <property type="entry name" value="Atg6/Beclin_C_sf"/>
</dbReference>
<feature type="coiled-coil region" evidence="2">
    <location>
        <begin position="102"/>
        <end position="129"/>
    </location>
</feature>
<name>T1K8Z3_TETUR</name>
<dbReference type="GO" id="GO:0005768">
    <property type="term" value="C:endosome"/>
    <property type="evidence" value="ECO:0007669"/>
    <property type="project" value="TreeGrafter"/>
</dbReference>
<dbReference type="HOGENOM" id="CLU_967485_0_0_1"/>
<dbReference type="GO" id="GO:0032991">
    <property type="term" value="C:protein-containing complex"/>
    <property type="evidence" value="ECO:0007669"/>
    <property type="project" value="UniProtKB-ARBA"/>
</dbReference>
<dbReference type="EnsemblMetazoa" id="tetur07g03110.1">
    <property type="protein sequence ID" value="tetur07g03110.1"/>
    <property type="gene ID" value="tetur07g03110"/>
</dbReference>
<evidence type="ECO:0000313" key="4">
    <source>
        <dbReference type="Proteomes" id="UP000015104"/>
    </source>
</evidence>
<dbReference type="STRING" id="32264.T1K8Z3"/>
<dbReference type="PANTHER" id="PTHR15157">
    <property type="entry name" value="UV RADIATION RESISTANCE-ASSOCIATED GENE PROTEIN"/>
    <property type="match status" value="1"/>
</dbReference>
<evidence type="ECO:0000256" key="2">
    <source>
        <dbReference type="SAM" id="Coils"/>
    </source>
</evidence>
<dbReference type="GO" id="GO:0035493">
    <property type="term" value="P:SNARE complex assembly"/>
    <property type="evidence" value="ECO:0007669"/>
    <property type="project" value="TreeGrafter"/>
</dbReference>
<gene>
    <name evidence="3" type="primary">107361995</name>
</gene>
<dbReference type="Pfam" id="PF10186">
    <property type="entry name" value="ATG14"/>
    <property type="match status" value="1"/>
</dbReference>
<dbReference type="GO" id="GO:0000323">
    <property type="term" value="C:lytic vacuole"/>
    <property type="evidence" value="ECO:0007669"/>
    <property type="project" value="TreeGrafter"/>
</dbReference>
<protein>
    <submittedName>
        <fullName evidence="3">Uncharacterized protein</fullName>
    </submittedName>
</protein>
<dbReference type="OrthoDB" id="72772at2759"/>
<dbReference type="GO" id="GO:0000149">
    <property type="term" value="F:SNARE binding"/>
    <property type="evidence" value="ECO:0007669"/>
    <property type="project" value="TreeGrafter"/>
</dbReference>
<dbReference type="Proteomes" id="UP000015104">
    <property type="component" value="Unassembled WGS sequence"/>
</dbReference>
<dbReference type="PANTHER" id="PTHR15157:SF5">
    <property type="entry name" value="UV RADIATION RESISTANCE-ASSOCIATED GENE PROTEIN"/>
    <property type="match status" value="1"/>
</dbReference>
<proteinExistence type="predicted"/>
<dbReference type="InterPro" id="IPR018791">
    <property type="entry name" value="UV_resistance/autophagy_Atg14"/>
</dbReference>
<accession>T1K8Z3</accession>
<organism evidence="3 4">
    <name type="scientific">Tetranychus urticae</name>
    <name type="common">Two-spotted spider mite</name>
    <dbReference type="NCBI Taxonomy" id="32264"/>
    <lineage>
        <taxon>Eukaryota</taxon>
        <taxon>Metazoa</taxon>
        <taxon>Ecdysozoa</taxon>
        <taxon>Arthropoda</taxon>
        <taxon>Chelicerata</taxon>
        <taxon>Arachnida</taxon>
        <taxon>Acari</taxon>
        <taxon>Acariformes</taxon>
        <taxon>Trombidiformes</taxon>
        <taxon>Prostigmata</taxon>
        <taxon>Eleutherengona</taxon>
        <taxon>Raphignathae</taxon>
        <taxon>Tetranychoidea</taxon>
        <taxon>Tetranychidae</taxon>
        <taxon>Tetranychus</taxon>
    </lineage>
</organism>
<keyword evidence="4" id="KW-1185">Reference proteome</keyword>
<reference evidence="4" key="1">
    <citation type="submission" date="2011-08" db="EMBL/GenBank/DDBJ databases">
        <authorList>
            <person name="Rombauts S."/>
        </authorList>
    </citation>
    <scope>NUCLEOTIDE SEQUENCE</scope>
    <source>
        <strain evidence="4">London</strain>
    </source>
</reference>
<evidence type="ECO:0000313" key="3">
    <source>
        <dbReference type="EnsemblMetazoa" id="tetur07g03110.1"/>
    </source>
</evidence>
<dbReference type="eggNOG" id="KOG2896">
    <property type="taxonomic scope" value="Eukaryota"/>
</dbReference>
<dbReference type="EMBL" id="CAEY01001886">
    <property type="status" value="NOT_ANNOTATED_CDS"/>
    <property type="molecule type" value="Genomic_DNA"/>
</dbReference>
<evidence type="ECO:0000256" key="1">
    <source>
        <dbReference type="ARBA" id="ARBA00023054"/>
    </source>
</evidence>
<feature type="coiled-coil region" evidence="2">
    <location>
        <begin position="25"/>
        <end position="69"/>
    </location>
</feature>
<sequence length="288" mass="33714">MSNQEQRVSYCLKVLERICVTDKVIRRTEKLIGDTQVKLENLLKEIDSERQLRNHIQEIEARIRCLNKEHSLVKASLQAQDDRSSQNDRLIQETSIDMDVQREQMRIDYKCLESKRNNLNEEKINLQTNNFHLILRRNSLIMQLCQIYPIQNSQGKYSICNVHLPDSEDFKGKNNFHLSVALGYVCHFLVMMSKFLDIPLRYSLIPYGSNSCIIDHIDPSLDKSGRVFPLYCDTNSKDKKIAFNYAVYLINKNIAQLRHYLSLKTSDPRATLPNLYNLIEERCKLTNN</sequence>
<dbReference type="Gene3D" id="1.10.418.40">
    <property type="entry name" value="Autophagy protein 6/Beclin 1"/>
    <property type="match status" value="1"/>
</dbReference>
<reference evidence="3" key="2">
    <citation type="submission" date="2015-06" db="UniProtKB">
        <authorList>
            <consortium name="EnsemblMetazoa"/>
        </authorList>
    </citation>
    <scope>IDENTIFICATION</scope>
</reference>